<evidence type="ECO:0000256" key="7">
    <source>
        <dbReference type="SAM" id="MobiDB-lite"/>
    </source>
</evidence>
<protein>
    <submittedName>
        <fullName evidence="9">FAD-dependent oxidoreductase</fullName>
    </submittedName>
</protein>
<dbReference type="EMBL" id="JARXIC010000045">
    <property type="protein sequence ID" value="MDQ8196083.1"/>
    <property type="molecule type" value="Genomic_DNA"/>
</dbReference>
<accession>A0ABU1APE1</accession>
<keyword evidence="10" id="KW-1185">Reference proteome</keyword>
<dbReference type="InterPro" id="IPR001455">
    <property type="entry name" value="TusA-like"/>
</dbReference>
<dbReference type="InterPro" id="IPR050260">
    <property type="entry name" value="FAD-bd_OxRdtase"/>
</dbReference>
<dbReference type="PANTHER" id="PTHR43429:SF1">
    <property type="entry name" value="NAD(P)H SULFUR OXIDOREDUCTASE (COA-DEPENDENT)"/>
    <property type="match status" value="1"/>
</dbReference>
<comment type="caution">
    <text evidence="9">The sequence shown here is derived from an EMBL/GenBank/DDBJ whole genome shotgun (WGS) entry which is preliminary data.</text>
</comment>
<proteinExistence type="inferred from homology"/>
<keyword evidence="3" id="KW-0285">Flavoprotein</keyword>
<dbReference type="SUPFAM" id="SSF75169">
    <property type="entry name" value="DsrEFH-like"/>
    <property type="match status" value="1"/>
</dbReference>
<comment type="cofactor">
    <cofactor evidence="1">
        <name>FAD</name>
        <dbReference type="ChEBI" id="CHEBI:57692"/>
    </cofactor>
</comment>
<dbReference type="Gene3D" id="3.50.50.60">
    <property type="entry name" value="FAD/NAD(P)-binding domain"/>
    <property type="match status" value="2"/>
</dbReference>
<dbReference type="InterPro" id="IPR001763">
    <property type="entry name" value="Rhodanese-like_dom"/>
</dbReference>
<keyword evidence="6" id="KW-0676">Redox-active center</keyword>
<dbReference type="InterPro" id="IPR016156">
    <property type="entry name" value="FAD/NAD-linked_Rdtase_dimer_sf"/>
</dbReference>
<dbReference type="PRINTS" id="PR00411">
    <property type="entry name" value="PNDRDTASEI"/>
</dbReference>
<sequence length="829" mass="87991">MNTQSTPQTNTNSPRVLIIGGVAGGASAAARLRRLDEQASITMIERGPDVSFANCGLPYHIGGEIEEREKLSLQTPETLKAQLAIDVQARTEAVSIDRAAKTVRVRNLDTQAEETLAYDKLILSPGAAPLRPPLEGIDLPGIYTLRNLQDMDRIKAAAASAQSALVIGAGFIGLEMAEQLINLQKDVTLVELVEQVLPQMDPEMVRPVEQELMDHGVKLRLGDGISGFKAAEGGGLIAQLNSGQSIAADLVILSIGVRPENQLAKDAGLELGARGHIKANPCMQTSDPDIYAVGDASETIDPILGAPTAIALGGLANRQGRTAADHIILGDQAKPYPGSIGTSIVRVFDVAAGVTGHSEKRLQQMEVDYQKTIVTDFNHASYFPGATHLTVKLLWEKSTGRILGGQANGFEGVDKRLDVLATAIKGQLTVDELEHLELAYAPPFGAAKDPLNTAGFSANNIRSGRVKPIFSLREAEGTQLIDTRPAAMAQLKPIPGARNIPFPELRNRIEELDTKKPVTTICALGKMSYFAARILAQHGFDVQAHVGGWKVEQQPQAPQADSDNSPDTNSASNEQAARPASEAAAQEVIQLDCTGMACPGPILRVKEAAALLEVGQVLEVRASDAGFKNDLPAFCKANGYECLSVAKDKGIVTGRLARGAACPVASAAPAKAANGATIVVFSGELDKAMAAYVIANGAVAMGGKATLFFTFWGLNVLRKDPAPQIANKSFMDKMFGWMLPRGANKLPLSKMHMGGLGTWMMKDRMAGKNLPNLPGLMEDARKAGIRLVACTMSMEAMGIREEELIDGVELGGVAEYLGAASETNANLFI</sequence>
<dbReference type="InterPro" id="IPR036868">
    <property type="entry name" value="TusA-like_sf"/>
</dbReference>
<dbReference type="PROSITE" id="PS01148">
    <property type="entry name" value="UPF0033"/>
    <property type="match status" value="1"/>
</dbReference>
<evidence type="ECO:0000256" key="6">
    <source>
        <dbReference type="ARBA" id="ARBA00023284"/>
    </source>
</evidence>
<feature type="compositionally biased region" description="Polar residues" evidence="7">
    <location>
        <begin position="553"/>
        <end position="573"/>
    </location>
</feature>
<dbReference type="CDD" id="cd00291">
    <property type="entry name" value="SirA_YedF_YeeD"/>
    <property type="match status" value="1"/>
</dbReference>
<feature type="region of interest" description="Disordered" evidence="7">
    <location>
        <begin position="552"/>
        <end position="581"/>
    </location>
</feature>
<dbReference type="Pfam" id="PF07992">
    <property type="entry name" value="Pyr_redox_2"/>
    <property type="match status" value="1"/>
</dbReference>
<evidence type="ECO:0000313" key="10">
    <source>
        <dbReference type="Proteomes" id="UP001243717"/>
    </source>
</evidence>
<dbReference type="InterPro" id="IPR004099">
    <property type="entry name" value="Pyr_nucl-diS_OxRdtase_dimer"/>
</dbReference>
<evidence type="ECO:0000256" key="3">
    <source>
        <dbReference type="ARBA" id="ARBA00022630"/>
    </source>
</evidence>
<dbReference type="PROSITE" id="PS50206">
    <property type="entry name" value="RHODANESE_3"/>
    <property type="match status" value="1"/>
</dbReference>
<evidence type="ECO:0000256" key="5">
    <source>
        <dbReference type="ARBA" id="ARBA00023002"/>
    </source>
</evidence>
<dbReference type="InterPro" id="IPR023753">
    <property type="entry name" value="FAD/NAD-binding_dom"/>
</dbReference>
<name>A0ABU1APE1_9BACT</name>
<keyword evidence="5" id="KW-0560">Oxidoreductase</keyword>
<dbReference type="InterPro" id="IPR036873">
    <property type="entry name" value="Rhodanese-like_dom_sf"/>
</dbReference>
<reference evidence="9 10" key="1">
    <citation type="submission" date="2023-04" db="EMBL/GenBank/DDBJ databases">
        <title>A novel bacteria isolated from coastal sediment.</title>
        <authorList>
            <person name="Liu X.-J."/>
            <person name="Du Z.-J."/>
        </authorList>
    </citation>
    <scope>NUCLEOTIDE SEQUENCE [LARGE SCALE GENOMIC DNA]</scope>
    <source>
        <strain evidence="9 10">SDUM461004</strain>
    </source>
</reference>
<evidence type="ECO:0000256" key="2">
    <source>
        <dbReference type="ARBA" id="ARBA00009130"/>
    </source>
</evidence>
<dbReference type="Gene3D" id="3.40.250.10">
    <property type="entry name" value="Rhodanese-like domain"/>
    <property type="match status" value="1"/>
</dbReference>
<gene>
    <name evidence="9" type="ORF">QEH59_16735</name>
</gene>
<organism evidence="9 10">
    <name type="scientific">Thalassobacterium sedimentorum</name>
    <dbReference type="NCBI Taxonomy" id="3041258"/>
    <lineage>
        <taxon>Bacteria</taxon>
        <taxon>Pseudomonadati</taxon>
        <taxon>Verrucomicrobiota</taxon>
        <taxon>Opitutia</taxon>
        <taxon>Puniceicoccales</taxon>
        <taxon>Coraliomargaritaceae</taxon>
        <taxon>Thalassobacterium</taxon>
    </lineage>
</organism>
<dbReference type="InterPro" id="IPR032836">
    <property type="entry name" value="DsrE2-like"/>
</dbReference>
<dbReference type="Pfam" id="PF02852">
    <property type="entry name" value="Pyr_redox_dim"/>
    <property type="match status" value="1"/>
</dbReference>
<dbReference type="PRINTS" id="PR00368">
    <property type="entry name" value="FADPNR"/>
</dbReference>
<dbReference type="Pfam" id="PF01206">
    <property type="entry name" value="TusA"/>
    <property type="match status" value="1"/>
</dbReference>
<dbReference type="Gene3D" id="3.40.1260.10">
    <property type="entry name" value="DsrEFH-like"/>
    <property type="match status" value="1"/>
</dbReference>
<comment type="similarity">
    <text evidence="2">Belongs to the class-III pyridine nucleotide-disulfide oxidoreductase family.</text>
</comment>
<dbReference type="SUPFAM" id="SSF51905">
    <property type="entry name" value="FAD/NAD(P)-binding domain"/>
    <property type="match status" value="1"/>
</dbReference>
<dbReference type="Pfam" id="PF13686">
    <property type="entry name" value="DrsE_2"/>
    <property type="match status" value="1"/>
</dbReference>
<dbReference type="Pfam" id="PF00581">
    <property type="entry name" value="Rhodanese"/>
    <property type="match status" value="1"/>
</dbReference>
<dbReference type="Gene3D" id="3.30.110.40">
    <property type="entry name" value="TusA-like domain"/>
    <property type="match status" value="1"/>
</dbReference>
<dbReference type="SUPFAM" id="SSF55424">
    <property type="entry name" value="FAD/NAD-linked reductases, dimerisation (C-terminal) domain"/>
    <property type="match status" value="1"/>
</dbReference>
<evidence type="ECO:0000259" key="8">
    <source>
        <dbReference type="PROSITE" id="PS50206"/>
    </source>
</evidence>
<dbReference type="RefSeq" id="WP_308986525.1">
    <property type="nucleotide sequence ID" value="NZ_JARXIC010000045.1"/>
</dbReference>
<evidence type="ECO:0000256" key="1">
    <source>
        <dbReference type="ARBA" id="ARBA00001974"/>
    </source>
</evidence>
<dbReference type="SUPFAM" id="SSF64307">
    <property type="entry name" value="SirA-like"/>
    <property type="match status" value="1"/>
</dbReference>
<evidence type="ECO:0000256" key="4">
    <source>
        <dbReference type="ARBA" id="ARBA00022827"/>
    </source>
</evidence>
<keyword evidence="4" id="KW-0274">FAD</keyword>
<dbReference type="InterPro" id="IPR027396">
    <property type="entry name" value="DsrEFH-like"/>
</dbReference>
<dbReference type="PANTHER" id="PTHR43429">
    <property type="entry name" value="PYRIDINE NUCLEOTIDE-DISULFIDE OXIDOREDUCTASE DOMAIN-CONTAINING"/>
    <property type="match status" value="1"/>
</dbReference>
<dbReference type="SUPFAM" id="SSF52821">
    <property type="entry name" value="Rhodanese/Cell cycle control phosphatase"/>
    <property type="match status" value="1"/>
</dbReference>
<evidence type="ECO:0000313" key="9">
    <source>
        <dbReference type="EMBL" id="MDQ8196083.1"/>
    </source>
</evidence>
<dbReference type="InterPro" id="IPR036188">
    <property type="entry name" value="FAD/NAD-bd_sf"/>
</dbReference>
<feature type="domain" description="Rhodanese" evidence="8">
    <location>
        <begin position="474"/>
        <end position="560"/>
    </location>
</feature>
<dbReference type="Proteomes" id="UP001243717">
    <property type="component" value="Unassembled WGS sequence"/>
</dbReference>